<keyword evidence="6" id="KW-0067">ATP-binding</keyword>
<keyword evidence="9" id="KW-0969">Cilium</keyword>
<evidence type="ECO:0000256" key="1">
    <source>
        <dbReference type="ARBA" id="ARBA00004430"/>
    </source>
</evidence>
<evidence type="ECO:0000256" key="5">
    <source>
        <dbReference type="ARBA" id="ARBA00022741"/>
    </source>
</evidence>
<sequence length="117" mass="13811">MYQYSLIWFVNLFSNTIENTEPVEDIQQRLKDLTKHFTYSLYVNICRSLFEKDKLLFSLLVSVNLLNKQGQLSMPQWMFLLTGGVGLENPFVNPTEWLPSKSWDELCRLNDIPEFEV</sequence>
<evidence type="ECO:0000256" key="4">
    <source>
        <dbReference type="ARBA" id="ARBA00022701"/>
    </source>
</evidence>
<keyword evidence="8" id="KW-0175">Coiled coil</keyword>
<comment type="similarity">
    <text evidence="2">Belongs to the dynein heavy chain family.</text>
</comment>
<keyword evidence="7" id="KW-0243">Dynein</keyword>
<organism evidence="13 14">
    <name type="scientific">Melipona bicolor</name>
    <dbReference type="NCBI Taxonomy" id="60889"/>
    <lineage>
        <taxon>Eukaryota</taxon>
        <taxon>Metazoa</taxon>
        <taxon>Ecdysozoa</taxon>
        <taxon>Arthropoda</taxon>
        <taxon>Hexapoda</taxon>
        <taxon>Insecta</taxon>
        <taxon>Pterygota</taxon>
        <taxon>Neoptera</taxon>
        <taxon>Endopterygota</taxon>
        <taxon>Hymenoptera</taxon>
        <taxon>Apocrita</taxon>
        <taxon>Aculeata</taxon>
        <taxon>Apoidea</taxon>
        <taxon>Anthophila</taxon>
        <taxon>Apidae</taxon>
        <taxon>Melipona</taxon>
    </lineage>
</organism>
<dbReference type="PANTHER" id="PTHR22878">
    <property type="entry name" value="DYNEIN HEAVY CHAIN 6, AXONEMAL-LIKE-RELATED"/>
    <property type="match status" value="1"/>
</dbReference>
<dbReference type="GO" id="GO:0051959">
    <property type="term" value="F:dynein light intermediate chain binding"/>
    <property type="evidence" value="ECO:0007669"/>
    <property type="project" value="InterPro"/>
</dbReference>
<accession>A0AA40FDL3</accession>
<protein>
    <submittedName>
        <fullName evidence="13">Dynein heavy chain 7, axonemal</fullName>
    </submittedName>
</protein>
<evidence type="ECO:0000256" key="12">
    <source>
        <dbReference type="ARBA" id="ARBA00023273"/>
    </source>
</evidence>
<dbReference type="GO" id="GO:0007018">
    <property type="term" value="P:microtubule-based movement"/>
    <property type="evidence" value="ECO:0007669"/>
    <property type="project" value="InterPro"/>
</dbReference>
<keyword evidence="11" id="KW-0206">Cytoskeleton</keyword>
<dbReference type="GO" id="GO:0005874">
    <property type="term" value="C:microtubule"/>
    <property type="evidence" value="ECO:0007669"/>
    <property type="project" value="UniProtKB-KW"/>
</dbReference>
<dbReference type="GO" id="GO:0005930">
    <property type="term" value="C:axoneme"/>
    <property type="evidence" value="ECO:0007669"/>
    <property type="project" value="UniProtKB-SubCell"/>
</dbReference>
<keyword evidence="4" id="KW-0493">Microtubule</keyword>
<dbReference type="Gene3D" id="1.10.8.1220">
    <property type="match status" value="1"/>
</dbReference>
<name>A0AA40FDL3_9HYME</name>
<keyword evidence="3" id="KW-0963">Cytoplasm</keyword>
<dbReference type="AlphaFoldDB" id="A0AA40FDL3"/>
<comment type="caution">
    <text evidence="13">The sequence shown here is derived from an EMBL/GenBank/DDBJ whole genome shotgun (WGS) entry which is preliminary data.</text>
</comment>
<dbReference type="EMBL" id="JAHYIQ010000061">
    <property type="protein sequence ID" value="KAK1116867.1"/>
    <property type="molecule type" value="Genomic_DNA"/>
</dbReference>
<comment type="subcellular location">
    <subcellularLocation>
        <location evidence="1">Cytoplasm</location>
        <location evidence="1">Cytoskeleton</location>
        <location evidence="1">Cilium axoneme</location>
    </subcellularLocation>
</comment>
<keyword evidence="14" id="KW-1185">Reference proteome</keyword>
<keyword evidence="12" id="KW-0966">Cell projection</keyword>
<dbReference type="GO" id="GO:0005524">
    <property type="term" value="F:ATP binding"/>
    <property type="evidence" value="ECO:0007669"/>
    <property type="project" value="UniProtKB-KW"/>
</dbReference>
<evidence type="ECO:0000256" key="11">
    <source>
        <dbReference type="ARBA" id="ARBA00023212"/>
    </source>
</evidence>
<reference evidence="13" key="1">
    <citation type="submission" date="2021-10" db="EMBL/GenBank/DDBJ databases">
        <title>Melipona bicolor Genome sequencing and assembly.</title>
        <authorList>
            <person name="Araujo N.S."/>
            <person name="Arias M.C."/>
        </authorList>
    </citation>
    <scope>NUCLEOTIDE SEQUENCE</scope>
    <source>
        <strain evidence="13">USP_2M_L1-L4_2017</strain>
        <tissue evidence="13">Whole body</tissue>
    </source>
</reference>
<evidence type="ECO:0000256" key="3">
    <source>
        <dbReference type="ARBA" id="ARBA00022490"/>
    </source>
</evidence>
<dbReference type="PANTHER" id="PTHR22878:SF70">
    <property type="entry name" value="DYNEIN HEAVY CHAIN 2, AXONEMAL"/>
    <property type="match status" value="1"/>
</dbReference>
<proteinExistence type="inferred from homology"/>
<evidence type="ECO:0000256" key="7">
    <source>
        <dbReference type="ARBA" id="ARBA00023017"/>
    </source>
</evidence>
<dbReference type="FunFam" id="1.10.8.1220:FF:000001">
    <property type="entry name" value="Dynein axonemal heavy chain 5"/>
    <property type="match status" value="1"/>
</dbReference>
<evidence type="ECO:0000256" key="10">
    <source>
        <dbReference type="ARBA" id="ARBA00023175"/>
    </source>
</evidence>
<dbReference type="InterPro" id="IPR026983">
    <property type="entry name" value="DHC"/>
</dbReference>
<evidence type="ECO:0000256" key="6">
    <source>
        <dbReference type="ARBA" id="ARBA00022840"/>
    </source>
</evidence>
<keyword evidence="5" id="KW-0547">Nucleotide-binding</keyword>
<dbReference type="Proteomes" id="UP001177670">
    <property type="component" value="Unassembled WGS sequence"/>
</dbReference>
<dbReference type="GO" id="GO:0030286">
    <property type="term" value="C:dynein complex"/>
    <property type="evidence" value="ECO:0007669"/>
    <property type="project" value="UniProtKB-KW"/>
</dbReference>
<gene>
    <name evidence="13" type="primary">DNAH7_6</name>
    <name evidence="13" type="ORF">K0M31_018028</name>
</gene>
<evidence type="ECO:0000313" key="13">
    <source>
        <dbReference type="EMBL" id="KAK1116867.1"/>
    </source>
</evidence>
<evidence type="ECO:0000256" key="9">
    <source>
        <dbReference type="ARBA" id="ARBA00023069"/>
    </source>
</evidence>
<dbReference type="GO" id="GO:0045505">
    <property type="term" value="F:dynein intermediate chain binding"/>
    <property type="evidence" value="ECO:0007669"/>
    <property type="project" value="InterPro"/>
</dbReference>
<evidence type="ECO:0000313" key="14">
    <source>
        <dbReference type="Proteomes" id="UP001177670"/>
    </source>
</evidence>
<keyword evidence="10" id="KW-0505">Motor protein</keyword>
<evidence type="ECO:0000256" key="2">
    <source>
        <dbReference type="ARBA" id="ARBA00008887"/>
    </source>
</evidence>
<evidence type="ECO:0000256" key="8">
    <source>
        <dbReference type="ARBA" id="ARBA00023054"/>
    </source>
</evidence>